<dbReference type="InterPro" id="IPR036188">
    <property type="entry name" value="FAD/NAD-bd_sf"/>
</dbReference>
<dbReference type="Gene3D" id="3.30.9.10">
    <property type="entry name" value="D-Amino Acid Oxidase, subunit A, domain 2"/>
    <property type="match status" value="1"/>
</dbReference>
<comment type="cofactor">
    <cofactor evidence="1">
        <name>FAD</name>
        <dbReference type="ChEBI" id="CHEBI:57692"/>
    </cofactor>
</comment>
<dbReference type="RefSeq" id="WP_381539210.1">
    <property type="nucleotide sequence ID" value="NZ_JBHUGI010000034.1"/>
</dbReference>
<dbReference type="SUPFAM" id="SSF54373">
    <property type="entry name" value="FAD-linked reductases, C-terminal domain"/>
    <property type="match status" value="1"/>
</dbReference>
<feature type="domain" description="FAD dependent oxidoreductase" evidence="5">
    <location>
        <begin position="2"/>
        <end position="348"/>
    </location>
</feature>
<comment type="similarity">
    <text evidence="2">Belongs to the DadA oxidoreductase family.</text>
</comment>
<name>A0ABW4SLB0_9BACL</name>
<dbReference type="SUPFAM" id="SSF51905">
    <property type="entry name" value="FAD/NAD(P)-binding domain"/>
    <property type="match status" value="1"/>
</dbReference>
<accession>A0ABW4SLB0</accession>
<evidence type="ECO:0000256" key="2">
    <source>
        <dbReference type="ARBA" id="ARBA00009410"/>
    </source>
</evidence>
<dbReference type="Proteomes" id="UP001597218">
    <property type="component" value="Unassembled WGS sequence"/>
</dbReference>
<evidence type="ECO:0000259" key="5">
    <source>
        <dbReference type="Pfam" id="PF01266"/>
    </source>
</evidence>
<dbReference type="EMBL" id="JBHUGI010000034">
    <property type="protein sequence ID" value="MFD1929234.1"/>
    <property type="molecule type" value="Genomic_DNA"/>
</dbReference>
<evidence type="ECO:0000256" key="4">
    <source>
        <dbReference type="ARBA" id="ARBA00023002"/>
    </source>
</evidence>
<reference evidence="7" key="1">
    <citation type="journal article" date="2019" name="Int. J. Syst. Evol. Microbiol.">
        <title>The Global Catalogue of Microorganisms (GCM) 10K type strain sequencing project: providing services to taxonomists for standard genome sequencing and annotation.</title>
        <authorList>
            <consortium name="The Broad Institute Genomics Platform"/>
            <consortium name="The Broad Institute Genome Sequencing Center for Infectious Disease"/>
            <person name="Wu L."/>
            <person name="Ma J."/>
        </authorList>
    </citation>
    <scope>NUCLEOTIDE SEQUENCE [LARGE SCALE GENOMIC DNA]</scope>
    <source>
        <strain evidence="7">CGMCC 4.7177</strain>
    </source>
</reference>
<dbReference type="GO" id="GO:0016491">
    <property type="term" value="F:oxidoreductase activity"/>
    <property type="evidence" value="ECO:0007669"/>
    <property type="project" value="UniProtKB-KW"/>
</dbReference>
<comment type="caution">
    <text evidence="6">The sequence shown here is derived from an EMBL/GenBank/DDBJ whole genome shotgun (WGS) entry which is preliminary data.</text>
</comment>
<keyword evidence="4 6" id="KW-0560">Oxidoreductase</keyword>
<gene>
    <name evidence="6" type="ORF">ACFSFY_14420</name>
</gene>
<dbReference type="Pfam" id="PF01266">
    <property type="entry name" value="DAO"/>
    <property type="match status" value="1"/>
</dbReference>
<evidence type="ECO:0000313" key="7">
    <source>
        <dbReference type="Proteomes" id="UP001597218"/>
    </source>
</evidence>
<keyword evidence="7" id="KW-1185">Reference proteome</keyword>
<keyword evidence="3" id="KW-0285">Flavoprotein</keyword>
<sequence length="372" mass="39443">MKIIVLGAGIVGSSAAYYLARKGIDITLIDSSHDGKATAAGAGIVCPWITNVTDEDWYVLAKEGAIDYANLIQQLKDDGEYDVGYGLVGALAVSEDSGELDEIERIVNLKRMETDAVGKVSRLSPVEAKRLFPPLKDSLSAVHVSGAARVDGRLLIDALKRASIKHGASFVSGEAELLKVDEQIIGVHINGETIISDKIIVAGGAWTPKLFAEFGIEIKVEPQKGQIAHLKMPGINTSEWPVVLPQSSHYLVSFEHSKVVVGATRETGSGFDYRLTVSGVKEVLDEALEVAPGLAMATLEEVRIGFRPAGQDILPLLGSLDDFPNIVVATGLGASGLTIGPIVGKLAAGLALDDEIPIDLSPYNPLRHAIKV</sequence>
<proteinExistence type="inferred from homology"/>
<organism evidence="6 7">
    <name type="scientific">Sporosarcina siberiensis</name>
    <dbReference type="NCBI Taxonomy" id="1365606"/>
    <lineage>
        <taxon>Bacteria</taxon>
        <taxon>Bacillati</taxon>
        <taxon>Bacillota</taxon>
        <taxon>Bacilli</taxon>
        <taxon>Bacillales</taxon>
        <taxon>Caryophanaceae</taxon>
        <taxon>Sporosarcina</taxon>
    </lineage>
</organism>
<dbReference type="PANTHER" id="PTHR13847:SF286">
    <property type="entry name" value="D-AMINO ACID DEHYDROGENASE"/>
    <property type="match status" value="1"/>
</dbReference>
<evidence type="ECO:0000313" key="6">
    <source>
        <dbReference type="EMBL" id="MFD1929234.1"/>
    </source>
</evidence>
<dbReference type="PANTHER" id="PTHR13847">
    <property type="entry name" value="SARCOSINE DEHYDROGENASE-RELATED"/>
    <property type="match status" value="1"/>
</dbReference>
<dbReference type="InterPro" id="IPR006076">
    <property type="entry name" value="FAD-dep_OxRdtase"/>
</dbReference>
<evidence type="ECO:0000256" key="3">
    <source>
        <dbReference type="ARBA" id="ARBA00022630"/>
    </source>
</evidence>
<protein>
    <submittedName>
        <fullName evidence="6">NAD(P)/FAD-dependent oxidoreductase</fullName>
        <ecNumber evidence="6">1.-.-.-</ecNumber>
    </submittedName>
</protein>
<evidence type="ECO:0000256" key="1">
    <source>
        <dbReference type="ARBA" id="ARBA00001974"/>
    </source>
</evidence>
<dbReference type="Gene3D" id="3.50.50.60">
    <property type="entry name" value="FAD/NAD(P)-binding domain"/>
    <property type="match status" value="1"/>
</dbReference>
<dbReference type="EC" id="1.-.-.-" evidence="6"/>